<feature type="transmembrane region" description="Helical" evidence="1">
    <location>
        <begin position="374"/>
        <end position="394"/>
    </location>
</feature>
<organism evidence="2 3">
    <name type="scientific">Paraburkholderia guartelaensis</name>
    <dbReference type="NCBI Taxonomy" id="2546446"/>
    <lineage>
        <taxon>Bacteria</taxon>
        <taxon>Pseudomonadati</taxon>
        <taxon>Pseudomonadota</taxon>
        <taxon>Betaproteobacteria</taxon>
        <taxon>Burkholderiales</taxon>
        <taxon>Burkholderiaceae</taxon>
        <taxon>Paraburkholderia</taxon>
    </lineage>
</organism>
<feature type="transmembrane region" description="Helical" evidence="1">
    <location>
        <begin position="12"/>
        <end position="36"/>
    </location>
</feature>
<dbReference type="OrthoDB" id="5295665at2"/>
<dbReference type="AlphaFoldDB" id="A0A4R5L8T4"/>
<dbReference type="Proteomes" id="UP000295606">
    <property type="component" value="Unassembled WGS sequence"/>
</dbReference>
<name>A0A4R5L8T4_9BURK</name>
<gene>
    <name evidence="2" type="ORF">E1N52_27340</name>
</gene>
<feature type="transmembrane region" description="Helical" evidence="1">
    <location>
        <begin position="114"/>
        <end position="138"/>
    </location>
</feature>
<feature type="transmembrane region" description="Helical" evidence="1">
    <location>
        <begin position="253"/>
        <end position="274"/>
    </location>
</feature>
<feature type="transmembrane region" description="Helical" evidence="1">
    <location>
        <begin position="286"/>
        <end position="305"/>
    </location>
</feature>
<evidence type="ECO:0000313" key="2">
    <source>
        <dbReference type="EMBL" id="TDG04894.1"/>
    </source>
</evidence>
<reference evidence="2 3" key="1">
    <citation type="submission" date="2019-03" db="EMBL/GenBank/DDBJ databases">
        <title>Paraburkholderia sp. isolated from native Mimosa gymnas in Guartela State Park, Brazil.</title>
        <authorList>
            <person name="Paulitsch F."/>
            <person name="Hungria M."/>
            <person name="Delamuta J.R.M."/>
            <person name="Ribeiro R.A."/>
            <person name="Dall'Agnol R."/>
            <person name="Silva J.S.B."/>
        </authorList>
    </citation>
    <scope>NUCLEOTIDE SEQUENCE [LARGE SCALE GENOMIC DNA]</scope>
    <source>
        <strain evidence="2 3">CNPSo 3008</strain>
    </source>
</reference>
<dbReference type="RefSeq" id="WP_133185919.1">
    <property type="nucleotide sequence ID" value="NZ_SMOD01000024.1"/>
</dbReference>
<feature type="transmembrane region" description="Helical" evidence="1">
    <location>
        <begin position="400"/>
        <end position="421"/>
    </location>
</feature>
<accession>A0A4R5L8T4</accession>
<proteinExistence type="predicted"/>
<feature type="transmembrane region" description="Helical" evidence="1">
    <location>
        <begin position="159"/>
        <end position="180"/>
    </location>
</feature>
<feature type="transmembrane region" description="Helical" evidence="1">
    <location>
        <begin position="224"/>
        <end position="247"/>
    </location>
</feature>
<protein>
    <submittedName>
        <fullName evidence="2">Uncharacterized protein</fullName>
    </submittedName>
</protein>
<dbReference type="EMBL" id="SMOD01000024">
    <property type="protein sequence ID" value="TDG04894.1"/>
    <property type="molecule type" value="Genomic_DNA"/>
</dbReference>
<keyword evidence="1" id="KW-0812">Transmembrane</keyword>
<evidence type="ECO:0000313" key="3">
    <source>
        <dbReference type="Proteomes" id="UP000295606"/>
    </source>
</evidence>
<sequence>MRRALSLDSSPALSVPFRFFLNAPIFALLAAGLLVWEGPDALASRWSPASLALTHLFTLGILTSVMAGALMQILPVATGVRVAGTGASAVVVHTLLTAGTLALCSAFLAGTPALYAVALLLLAAAFTWLLVACAIGFWRYRNEARKGVADVLGASRLALVALLITIVLGLLLAGTQAFGIPLPIVALTNLHAVWGLSGWVGLLTIGMAYQLIPMFVVTEPYPRVFTVGLAPGVFALLALISFSAALAPRVETLLSVLLLVAFTAFAVITLHLLWTRKRPAADATTLFWRTAMLCLTGCGPLWAIHVKTGNPASAVTLGVLLLYGVAWSLVNGMLYKIVPFLLWYHAQRSLTGAAMRFAPKVKDMIPDRAASMQFWAHLAALALLLAASLQPWGFTRVGGLAAGVSAAWLGLNMLGAIRIYLSASRKASSTQVHAS</sequence>
<feature type="transmembrane region" description="Helical" evidence="1">
    <location>
        <begin position="56"/>
        <end position="77"/>
    </location>
</feature>
<feature type="transmembrane region" description="Helical" evidence="1">
    <location>
        <begin position="192"/>
        <end position="212"/>
    </location>
</feature>
<keyword evidence="1" id="KW-1133">Transmembrane helix</keyword>
<comment type="caution">
    <text evidence="2">The sequence shown here is derived from an EMBL/GenBank/DDBJ whole genome shotgun (WGS) entry which is preliminary data.</text>
</comment>
<evidence type="ECO:0000256" key="1">
    <source>
        <dbReference type="SAM" id="Phobius"/>
    </source>
</evidence>
<keyword evidence="1" id="KW-0472">Membrane</keyword>
<feature type="transmembrane region" description="Helical" evidence="1">
    <location>
        <begin position="89"/>
        <end position="108"/>
    </location>
</feature>